<dbReference type="Proteomes" id="UP000030669">
    <property type="component" value="Unassembled WGS sequence"/>
</dbReference>
<evidence type="ECO:0000256" key="5">
    <source>
        <dbReference type="ARBA" id="ARBA00023159"/>
    </source>
</evidence>
<dbReference type="Pfam" id="PF08689">
    <property type="entry name" value="Med5"/>
    <property type="match status" value="1"/>
</dbReference>
<keyword evidence="6 9" id="KW-0804">Transcription</keyword>
<dbReference type="eggNOG" id="ENOG502R1HB">
    <property type="taxonomic scope" value="Eukaryota"/>
</dbReference>
<dbReference type="PANTHER" id="PTHR35784:SF1">
    <property type="entry name" value="MEDIATOR OF RNA POLYMERASE II TRANSCRIPTION SUBUNIT 5"/>
    <property type="match status" value="1"/>
</dbReference>
<dbReference type="InterPro" id="IPR021429">
    <property type="entry name" value="Mediator_Med24"/>
</dbReference>
<sequence>MVHSDLPLEWVKLCRLFISKELPNNASDDTGAALSNSVLLLLQSYPGDPMLQEYLKRAIEENLISVSTFISTFLQAARSSELQNPATLDMLCRVALDSHYSSGVPPIGSVVPYSESSITVLGTVQDALALLRTAHNLPMSHYHQLTTSASELVILLLSCVTDMSQVSTAQAMVVYQDANEMLQTLRLSSDVRQVLETFVMSLHLLMGDDAKAAREAQMMHAIQMALGKDILGPNSDTDIVTCSLMFHYFLAYRADEFGSGHGDHVVAILLRVLRSTSWTPQVFYTQLLLSAVTCLAQASSSGTEKRAALLWRAFVTARLPRLLAQFQSTVRHDSTEEADWRIALQFALTSLFQRADLLAHCDNVNFNMDPLDSMNEGMQSSRLFARDFLRQLVTEGLLDSSFANNLDQGLANDNSPQVQTDAQELGMNLEHYIDNRVSTDPSQYDSSAFVEKVCGDPSSHAPFADTVHRRFCSLTSSLEAEGLSNLCKLLYVYPIAMDLVSLHCKVSDMVARALMFLEEYDCESVGDPQTAVSHLGDVVLFLQSTIAQFQISSREFKLRERTLRLEFLITPSIQQIDQLAREDSNAFYSWFKALFDSNSEGIEDTILRTTRPKTLLRLAPLLFLHAIAFHIQNQMDKDVLNNGVSYFLGPLLHWTLVGIVKALITEIQRIGSQARAHLEVLQILLTSQSCPRPVLRLCGPSIMRLLVIPLVRDVAKTAAVNWPRRSSATNSAGVQAHMGTGNIVPWTDQPRQAIREALAMARSGKAPALDVDRCLLVLPSVKFLHLLWSELLAASCEGAIEACRRIATFVLTTPRASNGPPLMPTFLHVVLPSLITSVDQQSPANQTMSMELMVSVISYALTASLHTEWALHTVCGDDRPVLGQSTAGMAKRLSSELRRRKNSPTAGVISQRLSSSSSFVANFPMFMAET</sequence>
<organism evidence="10 11">
    <name type="scientific">Gloeophyllum trabeum (strain ATCC 11539 / FP-39264 / Madison 617)</name>
    <name type="common">Brown rot fungus</name>
    <dbReference type="NCBI Taxonomy" id="670483"/>
    <lineage>
        <taxon>Eukaryota</taxon>
        <taxon>Fungi</taxon>
        <taxon>Dikarya</taxon>
        <taxon>Basidiomycota</taxon>
        <taxon>Agaricomycotina</taxon>
        <taxon>Agaricomycetes</taxon>
        <taxon>Gloeophyllales</taxon>
        <taxon>Gloeophyllaceae</taxon>
        <taxon>Gloeophyllum</taxon>
    </lineage>
</organism>
<comment type="subcellular location">
    <subcellularLocation>
        <location evidence="1 9">Nucleus</location>
    </subcellularLocation>
</comment>
<dbReference type="KEGG" id="gtr:GLOTRDRAFT_113294"/>
<evidence type="ECO:0000256" key="3">
    <source>
        <dbReference type="ARBA" id="ARBA00020628"/>
    </source>
</evidence>
<dbReference type="STRING" id="670483.S7QMQ2"/>
<gene>
    <name evidence="9" type="primary">MED5</name>
    <name evidence="10" type="ORF">GLOTRDRAFT_113294</name>
</gene>
<dbReference type="PANTHER" id="PTHR35784">
    <property type="entry name" value="MEDIATOR OF RNA POLYMERASE II TRANSCRIPTION SUBUNIT 5"/>
    <property type="match status" value="1"/>
</dbReference>
<proteinExistence type="inferred from homology"/>
<accession>S7QMQ2</accession>
<keyword evidence="4 9" id="KW-0805">Transcription regulation</keyword>
<comment type="similarity">
    <text evidence="2 9">Belongs to the Mediator complex subunit 5 family.</text>
</comment>
<evidence type="ECO:0000256" key="7">
    <source>
        <dbReference type="ARBA" id="ARBA00023242"/>
    </source>
</evidence>
<comment type="function">
    <text evidence="9">Component of the Mediator complex, a coactivator involved in the regulated transcription of nearly all RNA polymerase II-dependent genes. Mediator functions as a bridge to convey information from gene-specific regulatory proteins to the basal RNA polymerase II transcription machinery. Mediator is recruited to promoters by direct interactions with regulatory proteins and serves as a scaffold for the assembly of a functional preinitiation complex with RNA polymerase II and the general transcription factors.</text>
</comment>
<dbReference type="GO" id="GO:0016592">
    <property type="term" value="C:mediator complex"/>
    <property type="evidence" value="ECO:0007669"/>
    <property type="project" value="InterPro"/>
</dbReference>
<dbReference type="OMA" id="LWRAFIV"/>
<evidence type="ECO:0000256" key="6">
    <source>
        <dbReference type="ARBA" id="ARBA00023163"/>
    </source>
</evidence>
<dbReference type="GeneID" id="19299704"/>
<evidence type="ECO:0000256" key="8">
    <source>
        <dbReference type="ARBA" id="ARBA00031256"/>
    </source>
</evidence>
<evidence type="ECO:0000256" key="2">
    <source>
        <dbReference type="ARBA" id="ARBA00008782"/>
    </source>
</evidence>
<dbReference type="HOGENOM" id="CLU_306283_0_0_1"/>
<keyword evidence="5 9" id="KW-0010">Activator</keyword>
<dbReference type="OrthoDB" id="5549158at2759"/>
<evidence type="ECO:0000313" key="10">
    <source>
        <dbReference type="EMBL" id="EPQ60748.1"/>
    </source>
</evidence>
<comment type="subunit">
    <text evidence="9">Component of the Mediator complex.</text>
</comment>
<dbReference type="EMBL" id="KB469296">
    <property type="protein sequence ID" value="EPQ60748.1"/>
    <property type="molecule type" value="Genomic_DNA"/>
</dbReference>
<keyword evidence="11" id="KW-1185">Reference proteome</keyword>
<reference evidence="10 11" key="1">
    <citation type="journal article" date="2012" name="Science">
        <title>The Paleozoic origin of enzymatic lignin decomposition reconstructed from 31 fungal genomes.</title>
        <authorList>
            <person name="Floudas D."/>
            <person name="Binder M."/>
            <person name="Riley R."/>
            <person name="Barry K."/>
            <person name="Blanchette R.A."/>
            <person name="Henrissat B."/>
            <person name="Martinez A.T."/>
            <person name="Otillar R."/>
            <person name="Spatafora J.W."/>
            <person name="Yadav J.S."/>
            <person name="Aerts A."/>
            <person name="Benoit I."/>
            <person name="Boyd A."/>
            <person name="Carlson A."/>
            <person name="Copeland A."/>
            <person name="Coutinho P.M."/>
            <person name="de Vries R.P."/>
            <person name="Ferreira P."/>
            <person name="Findley K."/>
            <person name="Foster B."/>
            <person name="Gaskell J."/>
            <person name="Glotzer D."/>
            <person name="Gorecki P."/>
            <person name="Heitman J."/>
            <person name="Hesse C."/>
            <person name="Hori C."/>
            <person name="Igarashi K."/>
            <person name="Jurgens J.A."/>
            <person name="Kallen N."/>
            <person name="Kersten P."/>
            <person name="Kohler A."/>
            <person name="Kuees U."/>
            <person name="Kumar T.K.A."/>
            <person name="Kuo A."/>
            <person name="LaButti K."/>
            <person name="Larrondo L.F."/>
            <person name="Lindquist E."/>
            <person name="Ling A."/>
            <person name="Lombard V."/>
            <person name="Lucas S."/>
            <person name="Lundell T."/>
            <person name="Martin R."/>
            <person name="McLaughlin D.J."/>
            <person name="Morgenstern I."/>
            <person name="Morin E."/>
            <person name="Murat C."/>
            <person name="Nagy L.G."/>
            <person name="Nolan M."/>
            <person name="Ohm R.A."/>
            <person name="Patyshakuliyeva A."/>
            <person name="Rokas A."/>
            <person name="Ruiz-Duenas F.J."/>
            <person name="Sabat G."/>
            <person name="Salamov A."/>
            <person name="Samejima M."/>
            <person name="Schmutz J."/>
            <person name="Slot J.C."/>
            <person name="St John F."/>
            <person name="Stenlid J."/>
            <person name="Sun H."/>
            <person name="Sun S."/>
            <person name="Syed K."/>
            <person name="Tsang A."/>
            <person name="Wiebenga A."/>
            <person name="Young D."/>
            <person name="Pisabarro A."/>
            <person name="Eastwood D.C."/>
            <person name="Martin F."/>
            <person name="Cullen D."/>
            <person name="Grigoriev I.V."/>
            <person name="Hibbett D.S."/>
        </authorList>
    </citation>
    <scope>NUCLEOTIDE SEQUENCE [LARGE SCALE GENOMIC DNA]</scope>
    <source>
        <strain evidence="10 11">ATCC 11539</strain>
    </source>
</reference>
<dbReference type="InterPro" id="IPR014801">
    <property type="entry name" value="Mediator_Med5_fun"/>
</dbReference>
<protein>
    <recommendedName>
        <fullName evidence="3 9">Mediator of RNA polymerase II transcription subunit 5</fullName>
    </recommendedName>
    <alternativeName>
        <fullName evidence="8 9">Mediator complex subunit 5</fullName>
    </alternativeName>
</protein>
<keyword evidence="7 9" id="KW-0539">Nucleus</keyword>
<name>S7QMQ2_GLOTA</name>
<evidence type="ECO:0000313" key="11">
    <source>
        <dbReference type="Proteomes" id="UP000030669"/>
    </source>
</evidence>
<dbReference type="RefSeq" id="XP_007861082.1">
    <property type="nucleotide sequence ID" value="XM_007862891.1"/>
</dbReference>
<evidence type="ECO:0000256" key="1">
    <source>
        <dbReference type="ARBA" id="ARBA00004123"/>
    </source>
</evidence>
<dbReference type="GO" id="GO:0003712">
    <property type="term" value="F:transcription coregulator activity"/>
    <property type="evidence" value="ECO:0007669"/>
    <property type="project" value="InterPro"/>
</dbReference>
<dbReference type="GO" id="GO:0006357">
    <property type="term" value="P:regulation of transcription by RNA polymerase II"/>
    <property type="evidence" value="ECO:0007669"/>
    <property type="project" value="InterPro"/>
</dbReference>
<evidence type="ECO:0000256" key="9">
    <source>
        <dbReference type="RuleBase" id="RU364142"/>
    </source>
</evidence>
<dbReference type="Pfam" id="PF11277">
    <property type="entry name" value="Med24_N"/>
    <property type="match status" value="1"/>
</dbReference>
<dbReference type="AlphaFoldDB" id="S7QMQ2"/>
<evidence type="ECO:0000256" key="4">
    <source>
        <dbReference type="ARBA" id="ARBA00023015"/>
    </source>
</evidence>